<feature type="domain" description="MotA/TolQ/ExbB proton channel" evidence="10">
    <location>
        <begin position="75"/>
        <end position="192"/>
    </location>
</feature>
<keyword evidence="6 9" id="KW-1133">Transmembrane helix</keyword>
<dbReference type="KEGG" id="llu:AKJ09_02724"/>
<evidence type="ECO:0000259" key="10">
    <source>
        <dbReference type="Pfam" id="PF01618"/>
    </source>
</evidence>
<dbReference type="Proteomes" id="UP000064967">
    <property type="component" value="Chromosome"/>
</dbReference>
<dbReference type="InterPro" id="IPR050790">
    <property type="entry name" value="ExbB/TolQ_transport"/>
</dbReference>
<keyword evidence="12" id="KW-1185">Reference proteome</keyword>
<comment type="similarity">
    <text evidence="8">Belongs to the exbB/tolQ family.</text>
</comment>
<evidence type="ECO:0000313" key="11">
    <source>
        <dbReference type="EMBL" id="AKU96060.1"/>
    </source>
</evidence>
<organism evidence="11 12">
    <name type="scientific">Labilithrix luteola</name>
    <dbReference type="NCBI Taxonomy" id="1391654"/>
    <lineage>
        <taxon>Bacteria</taxon>
        <taxon>Pseudomonadati</taxon>
        <taxon>Myxococcota</taxon>
        <taxon>Polyangia</taxon>
        <taxon>Polyangiales</taxon>
        <taxon>Labilitrichaceae</taxon>
        <taxon>Labilithrix</taxon>
    </lineage>
</organism>
<dbReference type="Pfam" id="PF01618">
    <property type="entry name" value="MotA_ExbB"/>
    <property type="match status" value="1"/>
</dbReference>
<evidence type="ECO:0000256" key="8">
    <source>
        <dbReference type="RuleBase" id="RU004057"/>
    </source>
</evidence>
<reference evidence="11 12" key="1">
    <citation type="submission" date="2015-08" db="EMBL/GenBank/DDBJ databases">
        <authorList>
            <person name="Babu N.S."/>
            <person name="Beckwith C.J."/>
            <person name="Beseler K.G."/>
            <person name="Brison A."/>
            <person name="Carone J.V."/>
            <person name="Caskin T.P."/>
            <person name="Diamond M."/>
            <person name="Durham M.E."/>
            <person name="Foxe J.M."/>
            <person name="Go M."/>
            <person name="Henderson B.A."/>
            <person name="Jones I.B."/>
            <person name="McGettigan J.A."/>
            <person name="Micheletti S.J."/>
            <person name="Nasrallah M.E."/>
            <person name="Ortiz D."/>
            <person name="Piller C.R."/>
            <person name="Privatt S.R."/>
            <person name="Schneider S.L."/>
            <person name="Sharp S."/>
            <person name="Smith T.C."/>
            <person name="Stanton J.D."/>
            <person name="Ullery H.E."/>
            <person name="Wilson R.J."/>
            <person name="Serrano M.G."/>
            <person name="Buck G."/>
            <person name="Lee V."/>
            <person name="Wang Y."/>
            <person name="Carvalho R."/>
            <person name="Voegtly L."/>
            <person name="Shi R."/>
            <person name="Duckworth R."/>
            <person name="Johnson A."/>
            <person name="Loviza R."/>
            <person name="Walstead R."/>
            <person name="Shah Z."/>
            <person name="Kiflezghi M."/>
            <person name="Wade K."/>
            <person name="Ball S.L."/>
            <person name="Bradley K.W."/>
            <person name="Asai D.J."/>
            <person name="Bowman C.A."/>
            <person name="Russell D.A."/>
            <person name="Pope W.H."/>
            <person name="Jacobs-Sera D."/>
            <person name="Hendrix R.W."/>
            <person name="Hatfull G.F."/>
        </authorList>
    </citation>
    <scope>NUCLEOTIDE SEQUENCE [LARGE SCALE GENOMIC DNA]</scope>
    <source>
        <strain evidence="11 12">DSM 27648</strain>
    </source>
</reference>
<keyword evidence="2 8" id="KW-0813">Transport</keyword>
<evidence type="ECO:0000256" key="2">
    <source>
        <dbReference type="ARBA" id="ARBA00022448"/>
    </source>
</evidence>
<keyword evidence="4 9" id="KW-0812">Transmembrane</keyword>
<evidence type="ECO:0000256" key="9">
    <source>
        <dbReference type="SAM" id="Phobius"/>
    </source>
</evidence>
<dbReference type="InterPro" id="IPR002898">
    <property type="entry name" value="MotA_ExbB_proton_chnl"/>
</dbReference>
<evidence type="ECO:0000313" key="12">
    <source>
        <dbReference type="Proteomes" id="UP000064967"/>
    </source>
</evidence>
<accession>A0A0K1PR91</accession>
<feature type="transmembrane region" description="Helical" evidence="9">
    <location>
        <begin position="17"/>
        <end position="41"/>
    </location>
</feature>
<evidence type="ECO:0000256" key="5">
    <source>
        <dbReference type="ARBA" id="ARBA00022927"/>
    </source>
</evidence>
<feature type="transmembrane region" description="Helical" evidence="9">
    <location>
        <begin position="161"/>
        <end position="182"/>
    </location>
</feature>
<keyword evidence="5 8" id="KW-0653">Protein transport</keyword>
<keyword evidence="3" id="KW-1003">Cell membrane</keyword>
<dbReference type="GO" id="GO:0005886">
    <property type="term" value="C:plasma membrane"/>
    <property type="evidence" value="ECO:0007669"/>
    <property type="project" value="UniProtKB-SubCell"/>
</dbReference>
<evidence type="ECO:0000256" key="4">
    <source>
        <dbReference type="ARBA" id="ARBA00022692"/>
    </source>
</evidence>
<dbReference type="PANTHER" id="PTHR30625:SF15">
    <property type="entry name" value="BIOPOLYMER TRANSPORT PROTEIN EXBB"/>
    <property type="match status" value="1"/>
</dbReference>
<protein>
    <submittedName>
        <fullName evidence="11">MotA/TolQ/ExbB proton channel family protein</fullName>
    </submittedName>
</protein>
<evidence type="ECO:0000256" key="1">
    <source>
        <dbReference type="ARBA" id="ARBA00004651"/>
    </source>
</evidence>
<proteinExistence type="inferred from homology"/>
<dbReference type="PANTHER" id="PTHR30625">
    <property type="entry name" value="PROTEIN TOLQ"/>
    <property type="match status" value="1"/>
</dbReference>
<gene>
    <name evidence="11" type="ORF">AKJ09_02724</name>
</gene>
<name>A0A0K1PR91_9BACT</name>
<dbReference type="GO" id="GO:0017038">
    <property type="term" value="P:protein import"/>
    <property type="evidence" value="ECO:0007669"/>
    <property type="project" value="TreeGrafter"/>
</dbReference>
<dbReference type="RefSeq" id="WP_146647406.1">
    <property type="nucleotide sequence ID" value="NZ_CP012333.1"/>
</dbReference>
<evidence type="ECO:0000256" key="7">
    <source>
        <dbReference type="ARBA" id="ARBA00023136"/>
    </source>
</evidence>
<dbReference type="OrthoDB" id="9805133at2"/>
<dbReference type="AlphaFoldDB" id="A0A0K1PR91"/>
<evidence type="ECO:0000256" key="3">
    <source>
        <dbReference type="ARBA" id="ARBA00022475"/>
    </source>
</evidence>
<keyword evidence="7 9" id="KW-0472">Membrane</keyword>
<comment type="subcellular location">
    <subcellularLocation>
        <location evidence="1">Cell membrane</location>
        <topology evidence="1">Multi-pass membrane protein</topology>
    </subcellularLocation>
    <subcellularLocation>
        <location evidence="8">Membrane</location>
        <topology evidence="8">Multi-pass membrane protein</topology>
    </subcellularLocation>
</comment>
<dbReference type="STRING" id="1391654.AKJ09_02724"/>
<evidence type="ECO:0000256" key="6">
    <source>
        <dbReference type="ARBA" id="ARBA00022989"/>
    </source>
</evidence>
<feature type="transmembrane region" description="Helical" evidence="9">
    <location>
        <begin position="114"/>
        <end position="141"/>
    </location>
</feature>
<dbReference type="EMBL" id="CP012333">
    <property type="protein sequence ID" value="AKU96060.1"/>
    <property type="molecule type" value="Genomic_DNA"/>
</dbReference>
<sequence length="216" mass="22710">MQIENKLRALAGMGAGWVMWLLLSLSVLILAIAIERAIVLFRSRDDIAKLRRNLASSLGRGDLTAARGLVVASPSVEARVLAAGLGAMPRGPAAVEERLASEAQLAKLSMERRLAILGTIGSNAPFIGLLGTVIGIIRAFHALDASGGQVSTALMSEIGEALTATAVGLFVALPAVALFNFFQKAIASRISMAEALGREMLSYVKDERRALTDEAA</sequence>